<organism evidence="3 4">
    <name type="scientific">Kribbella lupini</name>
    <dbReference type="NCBI Taxonomy" id="291602"/>
    <lineage>
        <taxon>Bacteria</taxon>
        <taxon>Bacillati</taxon>
        <taxon>Actinomycetota</taxon>
        <taxon>Actinomycetes</taxon>
        <taxon>Propionibacteriales</taxon>
        <taxon>Kribbellaceae</taxon>
        <taxon>Kribbella</taxon>
    </lineage>
</organism>
<dbReference type="PANTHER" id="PTHR21366">
    <property type="entry name" value="GLYOXALASE FAMILY PROTEIN"/>
    <property type="match status" value="1"/>
</dbReference>
<keyword evidence="4" id="KW-1185">Reference proteome</keyword>
<comment type="caution">
    <text evidence="3">The sequence shown here is derived from an EMBL/GenBank/DDBJ whole genome shotgun (WGS) entry which is preliminary data.</text>
</comment>
<proteinExistence type="predicted"/>
<gene>
    <name evidence="3" type="ORF">GCM10009741_53660</name>
</gene>
<dbReference type="SUPFAM" id="SSF54593">
    <property type="entry name" value="Glyoxalase/Bleomycin resistance protein/Dihydroxybiphenyl dioxygenase"/>
    <property type="match status" value="1"/>
</dbReference>
<name>A0ABP4MHG8_9ACTN</name>
<evidence type="ECO:0000256" key="1">
    <source>
        <dbReference type="ARBA" id="ARBA00022723"/>
    </source>
</evidence>
<keyword evidence="1" id="KW-0479">Metal-binding</keyword>
<dbReference type="InterPro" id="IPR004360">
    <property type="entry name" value="Glyas_Fos-R_dOase_dom"/>
</dbReference>
<dbReference type="PROSITE" id="PS51819">
    <property type="entry name" value="VOC"/>
    <property type="match status" value="1"/>
</dbReference>
<accession>A0ABP4MHG8</accession>
<dbReference type="InterPro" id="IPR050383">
    <property type="entry name" value="GlyoxalaseI/FosfomycinResist"/>
</dbReference>
<dbReference type="RefSeq" id="WP_344178965.1">
    <property type="nucleotide sequence ID" value="NZ_BAAANC010000003.1"/>
</dbReference>
<dbReference type="InterPro" id="IPR029068">
    <property type="entry name" value="Glyas_Bleomycin-R_OHBP_Dase"/>
</dbReference>
<dbReference type="InterPro" id="IPR018146">
    <property type="entry name" value="Glyoxalase_1_CS"/>
</dbReference>
<dbReference type="PROSITE" id="PS00934">
    <property type="entry name" value="GLYOXALASE_I_1"/>
    <property type="match status" value="1"/>
</dbReference>
<dbReference type="Pfam" id="PF00903">
    <property type="entry name" value="Glyoxalase"/>
    <property type="match status" value="1"/>
</dbReference>
<sequence length="165" mass="18888">MPAFRGVDHVSFSVTDLDRSERFYVDVLGLTQLMDFGYARILVDRPSGFMLSVVEHDAKAGGPFTELTTGLDHLGFAAESRDELVEWERRFDKYGVTYTPIRDMEFSYHLNFRDPDGIALEFSAPYPILTSWLEELRERDIPREEIQTRVGEYLASLQSGVPPMS</sequence>
<evidence type="ECO:0000313" key="3">
    <source>
        <dbReference type="EMBL" id="GAA1543663.1"/>
    </source>
</evidence>
<dbReference type="PANTHER" id="PTHR21366:SF31">
    <property type="entry name" value="METALLOTHIOL TRANSFERASE FOSB"/>
    <property type="match status" value="1"/>
</dbReference>
<dbReference type="InterPro" id="IPR037523">
    <property type="entry name" value="VOC_core"/>
</dbReference>
<dbReference type="Gene3D" id="3.10.180.10">
    <property type="entry name" value="2,3-Dihydroxybiphenyl 1,2-Dioxygenase, domain 1"/>
    <property type="match status" value="1"/>
</dbReference>
<dbReference type="EMBL" id="BAAANC010000003">
    <property type="protein sequence ID" value="GAA1543663.1"/>
    <property type="molecule type" value="Genomic_DNA"/>
</dbReference>
<protein>
    <recommendedName>
        <fullName evidence="2">VOC domain-containing protein</fullName>
    </recommendedName>
</protein>
<dbReference type="Proteomes" id="UP001500363">
    <property type="component" value="Unassembled WGS sequence"/>
</dbReference>
<evidence type="ECO:0000259" key="2">
    <source>
        <dbReference type="PROSITE" id="PS51819"/>
    </source>
</evidence>
<feature type="domain" description="VOC" evidence="2">
    <location>
        <begin position="6"/>
        <end position="125"/>
    </location>
</feature>
<evidence type="ECO:0000313" key="4">
    <source>
        <dbReference type="Proteomes" id="UP001500363"/>
    </source>
</evidence>
<reference evidence="4" key="1">
    <citation type="journal article" date="2019" name="Int. J. Syst. Evol. Microbiol.">
        <title>The Global Catalogue of Microorganisms (GCM) 10K type strain sequencing project: providing services to taxonomists for standard genome sequencing and annotation.</title>
        <authorList>
            <consortium name="The Broad Institute Genomics Platform"/>
            <consortium name="The Broad Institute Genome Sequencing Center for Infectious Disease"/>
            <person name="Wu L."/>
            <person name="Ma J."/>
        </authorList>
    </citation>
    <scope>NUCLEOTIDE SEQUENCE [LARGE SCALE GENOMIC DNA]</scope>
    <source>
        <strain evidence="4">JCM 14303</strain>
    </source>
</reference>